<dbReference type="Proteomes" id="UP000587524">
    <property type="component" value="Unassembled WGS sequence"/>
</dbReference>
<reference evidence="1 2" key="1">
    <citation type="submission" date="2020-08" db="EMBL/GenBank/DDBJ databases">
        <title>Genomic Encyclopedia of Type Strains, Phase IV (KMG-IV): sequencing the most valuable type-strain genomes for metagenomic binning, comparative biology and taxonomic classification.</title>
        <authorList>
            <person name="Goeker M."/>
        </authorList>
    </citation>
    <scope>NUCLEOTIDE SEQUENCE [LARGE SCALE GENOMIC DNA]</scope>
    <source>
        <strain evidence="1 2">DSM 17455</strain>
    </source>
</reference>
<dbReference type="EMBL" id="JACJHZ010000002">
    <property type="protein sequence ID" value="MBA9018597.1"/>
    <property type="molecule type" value="Genomic_DNA"/>
</dbReference>
<comment type="caution">
    <text evidence="1">The sequence shown here is derived from an EMBL/GenBank/DDBJ whole genome shotgun (WGS) entry which is preliminary data.</text>
</comment>
<accession>A0ABR6C1K1</accession>
<evidence type="ECO:0000313" key="2">
    <source>
        <dbReference type="Proteomes" id="UP000587524"/>
    </source>
</evidence>
<protein>
    <recommendedName>
        <fullName evidence="3">DUF1643 domain-containing protein</fullName>
    </recommendedName>
</protein>
<organism evidence="1 2">
    <name type="scientific">Aminobacter ciceronei</name>
    <dbReference type="NCBI Taxonomy" id="150723"/>
    <lineage>
        <taxon>Bacteria</taxon>
        <taxon>Pseudomonadati</taxon>
        <taxon>Pseudomonadota</taxon>
        <taxon>Alphaproteobacteria</taxon>
        <taxon>Hyphomicrobiales</taxon>
        <taxon>Phyllobacteriaceae</taxon>
        <taxon>Aminobacter</taxon>
    </lineage>
</organism>
<keyword evidence="2" id="KW-1185">Reference proteome</keyword>
<gene>
    <name evidence="1" type="ORF">HNQ97_000583</name>
</gene>
<sequence>MANQLMIESLLALHSSAVISDCTDYRYRLDREVQERGLVFAFFGVNGSTAGPVEEDQTTKKWRGFTLRNGGCRYIAANPFGYRAKDVRRLAEVDDPVGPENARYLREIIAEADILVPCWGSRDKIPERLRHHLDDLRELLFASGKPIKVFGFTSSGDPKHPLMLGYDTPLVDWPAAIAPSASAQGGTQP</sequence>
<dbReference type="InterPro" id="IPR012441">
    <property type="entry name" value="DUF1643"/>
</dbReference>
<evidence type="ECO:0000313" key="1">
    <source>
        <dbReference type="EMBL" id="MBA9018597.1"/>
    </source>
</evidence>
<evidence type="ECO:0008006" key="3">
    <source>
        <dbReference type="Google" id="ProtNLM"/>
    </source>
</evidence>
<proteinExistence type="predicted"/>
<dbReference type="RefSeq" id="WP_246340543.1">
    <property type="nucleotide sequence ID" value="NZ_JACJHY010000002.1"/>
</dbReference>
<name>A0ABR6C1K1_9HYPH</name>
<dbReference type="Pfam" id="PF07799">
    <property type="entry name" value="DUF1643"/>
    <property type="match status" value="1"/>
</dbReference>